<dbReference type="InterPro" id="IPR052172">
    <property type="entry name" value="UxaA_altronate/galactarate_dh"/>
</dbReference>
<dbReference type="Proteomes" id="UP000033695">
    <property type="component" value="Unassembled WGS sequence"/>
</dbReference>
<dbReference type="PANTHER" id="PTHR30536">
    <property type="entry name" value="ALTRONATE/GALACTARATE DEHYDRATASE"/>
    <property type="match status" value="1"/>
</dbReference>
<keyword evidence="4" id="KW-0378">Hydrolase</keyword>
<dbReference type="EMBL" id="JXBZ01000002">
    <property type="protein sequence ID" value="KJY51046.1"/>
    <property type="molecule type" value="Genomic_DNA"/>
</dbReference>
<dbReference type="STRING" id="1218508.JG29_00890"/>
<dbReference type="HOGENOM" id="CLU_029189_0_0_9"/>
<dbReference type="InterPro" id="IPR007392">
    <property type="entry name" value="GD_AH_second"/>
</dbReference>
<dbReference type="OrthoDB" id="9804574at2"/>
<name>A0A0F4L0F3_9LACO</name>
<evidence type="ECO:0000313" key="5">
    <source>
        <dbReference type="Proteomes" id="UP000033695"/>
    </source>
</evidence>
<dbReference type="RefSeq" id="WP_045922009.1">
    <property type="nucleotide sequence ID" value="NZ_JBHTHW010000004.1"/>
</dbReference>
<comment type="caution">
    <text evidence="4">The sequence shown here is derived from an EMBL/GenBank/DDBJ whole genome shotgun (WGS) entry which is preliminary data.</text>
</comment>
<dbReference type="AlphaFoldDB" id="A0A0F4L0F3"/>
<dbReference type="InterPro" id="IPR048332">
    <property type="entry name" value="GD_AH_C"/>
</dbReference>
<accession>A0A0F4L0F3</accession>
<dbReference type="Pfam" id="PF04295">
    <property type="entry name" value="GD_AH_second"/>
    <property type="match status" value="1"/>
</dbReference>
<dbReference type="InterPro" id="IPR044144">
    <property type="entry name" value="SAF_UxaA/GarD"/>
</dbReference>
<evidence type="ECO:0000256" key="2">
    <source>
        <dbReference type="ARBA" id="ARBA00023239"/>
    </source>
</evidence>
<evidence type="ECO:0000259" key="3">
    <source>
        <dbReference type="SMART" id="SM00858"/>
    </source>
</evidence>
<dbReference type="GO" id="GO:0019698">
    <property type="term" value="P:D-galacturonate catabolic process"/>
    <property type="evidence" value="ECO:0007669"/>
    <property type="project" value="TreeGrafter"/>
</dbReference>
<comment type="similarity">
    <text evidence="1">Belongs to the UxaA family.</text>
</comment>
<sequence length="500" mass="54425">MNQFIILNPKDSVGVALQDLSAETPIVLDDGTSFTLQEDIKRGHKFALKNIATDENVIKYGFTIGHATQPINQGAWLHTHNVKTNLSGELTYTYNPVKFENKVAKDSRTFMGYKRPNGKVGIRNDLYIIPTVGCINPLLDIIVEQFKALYPDNGSFDNVVVLKHPYGCSQLGDDFEQTRKILVDAALQPNAGGVLIFGLGCENNQMEGMKAELEKAGGPIDPQRIKFLVSQEVDDELGTALDMLKEINAAAANDVRTPQPLSELKIGLKCGGSDGLSGVTANPLLGRLSDFVTAQGGATVLTEVPEMFGAETILMSRAKDEATFEKIVSLINDFKKYFESFNQPIYENPSPGNKEGGITTLEDKSLGCTQKSGTSPVNDVLQYGEKIRTNGLSLLQSPGNDLISSSAEASADCQMVLFTTGRGTPFATYVPTVKVSSNSYIAKKKPRWIDFDAGQLMNTPMDKLADQFIQYIIDVASGEKTNNEKYGIHGLAIFKIGVTE</sequence>
<dbReference type="CDD" id="cd11613">
    <property type="entry name" value="SAF_AH_GD"/>
    <property type="match status" value="1"/>
</dbReference>
<proteinExistence type="inferred from homology"/>
<feature type="domain" description="SAF" evidence="3">
    <location>
        <begin position="11"/>
        <end position="83"/>
    </location>
</feature>
<keyword evidence="5" id="KW-1185">Reference proteome</keyword>
<evidence type="ECO:0000256" key="1">
    <source>
        <dbReference type="ARBA" id="ARBA00010986"/>
    </source>
</evidence>
<dbReference type="PATRIC" id="fig|1218508.4.peg.93"/>
<dbReference type="SMART" id="SM00858">
    <property type="entry name" value="SAF"/>
    <property type="match status" value="1"/>
</dbReference>
<gene>
    <name evidence="4" type="ORF">JG29_00890</name>
</gene>
<dbReference type="Gene3D" id="2.30.130.110">
    <property type="match status" value="1"/>
</dbReference>
<protein>
    <submittedName>
        <fullName evidence="4">D-galactarate dehydratase/Altronate hydrolase domain protein</fullName>
    </submittedName>
</protein>
<dbReference type="PANTHER" id="PTHR30536:SF5">
    <property type="entry name" value="ALTRONATE DEHYDRATASE"/>
    <property type="match status" value="1"/>
</dbReference>
<keyword evidence="2" id="KW-0456">Lyase</keyword>
<dbReference type="InterPro" id="IPR013974">
    <property type="entry name" value="SAF"/>
</dbReference>
<organism evidence="4 5">
    <name type="scientific">Bombilactobacillus mellis</name>
    <dbReference type="NCBI Taxonomy" id="1218508"/>
    <lineage>
        <taxon>Bacteria</taxon>
        <taxon>Bacillati</taxon>
        <taxon>Bacillota</taxon>
        <taxon>Bacilli</taxon>
        <taxon>Lactobacillales</taxon>
        <taxon>Lactobacillaceae</taxon>
        <taxon>Bombilactobacillus</taxon>
    </lineage>
</organism>
<reference evidence="4 5" key="1">
    <citation type="submission" date="2014-12" db="EMBL/GenBank/DDBJ databases">
        <title>Comparative genomics of the lactic acid bacteria isolated from the honey bee gut.</title>
        <authorList>
            <person name="Ellegaard K.M."/>
            <person name="Tamarit D."/>
            <person name="Javelind E."/>
            <person name="Olofsson T."/>
            <person name="Andersson S.G."/>
            <person name="Vasquez A."/>
        </authorList>
    </citation>
    <scope>NUCLEOTIDE SEQUENCE [LARGE SCALE GENOMIC DNA]</scope>
    <source>
        <strain evidence="4 5">Hon2</strain>
    </source>
</reference>
<dbReference type="Pfam" id="PF08666">
    <property type="entry name" value="SAF"/>
    <property type="match status" value="1"/>
</dbReference>
<dbReference type="Pfam" id="PF20629">
    <property type="entry name" value="GD_AH_C"/>
    <property type="match status" value="1"/>
</dbReference>
<dbReference type="GO" id="GO:0016787">
    <property type="term" value="F:hydrolase activity"/>
    <property type="evidence" value="ECO:0007669"/>
    <property type="project" value="UniProtKB-KW"/>
</dbReference>
<dbReference type="GO" id="GO:0016829">
    <property type="term" value="F:lyase activity"/>
    <property type="evidence" value="ECO:0007669"/>
    <property type="project" value="UniProtKB-KW"/>
</dbReference>
<evidence type="ECO:0000313" key="4">
    <source>
        <dbReference type="EMBL" id="KJY51046.1"/>
    </source>
</evidence>